<proteinExistence type="predicted"/>
<dbReference type="PANTHER" id="PTHR23189">
    <property type="entry name" value="RNA RECOGNITION MOTIF-CONTAINING"/>
    <property type="match status" value="1"/>
</dbReference>
<dbReference type="SUPFAM" id="SSF54928">
    <property type="entry name" value="RNA-binding domain, RBD"/>
    <property type="match status" value="1"/>
</dbReference>
<name>A0A8S2NJB7_9BILA</name>
<dbReference type="InterPro" id="IPR012677">
    <property type="entry name" value="Nucleotide-bd_a/b_plait_sf"/>
</dbReference>
<feature type="compositionally biased region" description="Polar residues" evidence="4">
    <location>
        <begin position="144"/>
        <end position="160"/>
    </location>
</feature>
<dbReference type="Gene3D" id="6.10.250.1170">
    <property type="match status" value="1"/>
</dbReference>
<feature type="compositionally biased region" description="Polar residues" evidence="4">
    <location>
        <begin position="55"/>
        <end position="72"/>
    </location>
</feature>
<dbReference type="Pfam" id="PF00076">
    <property type="entry name" value="RRM_1"/>
    <property type="match status" value="2"/>
</dbReference>
<dbReference type="FunFam" id="3.30.70.330:FF:000043">
    <property type="entry name" value="paraspeckle component 1 isoform X1"/>
    <property type="match status" value="1"/>
</dbReference>
<dbReference type="AlphaFoldDB" id="A0A8S2NJB7"/>
<keyword evidence="2 3" id="KW-0694">RNA-binding</keyword>
<dbReference type="EMBL" id="CAJOBI010004790">
    <property type="protein sequence ID" value="CAF4013014.1"/>
    <property type="molecule type" value="Genomic_DNA"/>
</dbReference>
<evidence type="ECO:0000313" key="7">
    <source>
        <dbReference type="EMBL" id="CAF4013014.1"/>
    </source>
</evidence>
<dbReference type="GO" id="GO:0003723">
    <property type="term" value="F:RNA binding"/>
    <property type="evidence" value="ECO:0007669"/>
    <property type="project" value="UniProtKB-UniRule"/>
</dbReference>
<dbReference type="SMART" id="SM00360">
    <property type="entry name" value="RRM"/>
    <property type="match status" value="2"/>
</dbReference>
<feature type="domain" description="RRM" evidence="5">
    <location>
        <begin position="162"/>
        <end position="234"/>
    </location>
</feature>
<evidence type="ECO:0000313" key="8">
    <source>
        <dbReference type="Proteomes" id="UP000681967"/>
    </source>
</evidence>
<evidence type="ECO:0000256" key="1">
    <source>
        <dbReference type="ARBA" id="ARBA00022737"/>
    </source>
</evidence>
<dbReference type="EMBL" id="CAJOBH010004834">
    <property type="protein sequence ID" value="CAF4004269.1"/>
    <property type="molecule type" value="Genomic_DNA"/>
</dbReference>
<dbReference type="Proteomes" id="UP000681967">
    <property type="component" value="Unassembled WGS sequence"/>
</dbReference>
<gene>
    <name evidence="6" type="ORF">BYL167_LOCUS13857</name>
    <name evidence="7" type="ORF">SMN809_LOCUS12579</name>
</gene>
<evidence type="ECO:0000313" key="6">
    <source>
        <dbReference type="EMBL" id="CAF4004269.1"/>
    </source>
</evidence>
<dbReference type="Proteomes" id="UP000676336">
    <property type="component" value="Unassembled WGS sequence"/>
</dbReference>
<protein>
    <recommendedName>
        <fullName evidence="5">RRM domain-containing protein</fullName>
    </recommendedName>
</protein>
<feature type="domain" description="RRM" evidence="5">
    <location>
        <begin position="236"/>
        <end position="318"/>
    </location>
</feature>
<feature type="region of interest" description="Disordered" evidence="4">
    <location>
        <begin position="104"/>
        <end position="163"/>
    </location>
</feature>
<evidence type="ECO:0000256" key="2">
    <source>
        <dbReference type="ARBA" id="ARBA00022884"/>
    </source>
</evidence>
<keyword evidence="1" id="KW-0677">Repeat</keyword>
<feature type="region of interest" description="Disordered" evidence="4">
    <location>
        <begin position="496"/>
        <end position="528"/>
    </location>
</feature>
<evidence type="ECO:0000256" key="4">
    <source>
        <dbReference type="SAM" id="MobiDB-lite"/>
    </source>
</evidence>
<dbReference type="InterPro" id="IPR012975">
    <property type="entry name" value="NOPS"/>
</dbReference>
<organism evidence="6 8">
    <name type="scientific">Rotaria magnacalcarata</name>
    <dbReference type="NCBI Taxonomy" id="392030"/>
    <lineage>
        <taxon>Eukaryota</taxon>
        <taxon>Metazoa</taxon>
        <taxon>Spiralia</taxon>
        <taxon>Gnathifera</taxon>
        <taxon>Rotifera</taxon>
        <taxon>Eurotatoria</taxon>
        <taxon>Bdelloidea</taxon>
        <taxon>Philodinida</taxon>
        <taxon>Philodinidae</taxon>
        <taxon>Rotaria</taxon>
    </lineage>
</organism>
<sequence length="528" mass="60077">MANYNKNARHPRPQTMDRSGPRFSMPLNRNFPRHPFNDNRPPLPKQNIASLMPNKPSTEIKISTPTTASDPGSQIEKSKPEQNNSSSVFAFFKFLYNKMTCISSTTSSNTTSSVDAKPSSSATNPIPTEEQIPMVSGGQKRRYSGQQSNSAASQKTTQGGRSRLFIGNIPSNLTQEEFQTLFEKYGELIEYYVNPSRGFGFVKLSSRQLAEQAKCDLDGHILRGKPLRIRFASQGAIVKVKNLSPNVSNELLKEAFEQYFGGVERAVIIVDDRGKSTGEGIVEFEKKPSAQKCLNDCTEKCFFITGDLRPIIVEPWDMKDEDDGLPDKSLMRNDAYFKERELQPRFAEPNTIEYTIGLKWKQLEIQEKQLLEEVKTRMQYASEQLKVETEQMQLEYQAQVLRDELTRRQEDLRRIDELRSQDFERRRSMMSIHHPDAYNASVGNAYHQNVGGSAMHPYNNNHNNNNFQQASYGNSPQFNQQTSPIDAAYTTNQASRGYNLQPGPSNIHPGGVDFNHQQQGFDRKRPRY</sequence>
<dbReference type="PROSITE" id="PS50102">
    <property type="entry name" value="RRM"/>
    <property type="match status" value="2"/>
</dbReference>
<feature type="region of interest" description="Disordered" evidence="4">
    <location>
        <begin position="1"/>
        <end position="83"/>
    </location>
</feature>
<evidence type="ECO:0000256" key="3">
    <source>
        <dbReference type="PROSITE-ProRule" id="PRU00176"/>
    </source>
</evidence>
<evidence type="ECO:0000259" key="5">
    <source>
        <dbReference type="PROSITE" id="PS50102"/>
    </source>
</evidence>
<dbReference type="Pfam" id="PF08075">
    <property type="entry name" value="NOPS"/>
    <property type="match status" value="1"/>
</dbReference>
<feature type="compositionally biased region" description="Low complexity" evidence="4">
    <location>
        <begin position="104"/>
        <end position="113"/>
    </location>
</feature>
<comment type="caution">
    <text evidence="6">The sequence shown here is derived from an EMBL/GenBank/DDBJ whole genome shotgun (WGS) entry which is preliminary data.</text>
</comment>
<dbReference type="Gene3D" id="3.30.70.330">
    <property type="match status" value="2"/>
</dbReference>
<dbReference type="InterPro" id="IPR000504">
    <property type="entry name" value="RRM_dom"/>
</dbReference>
<reference evidence="6" key="1">
    <citation type="submission" date="2021-02" db="EMBL/GenBank/DDBJ databases">
        <authorList>
            <person name="Nowell W R."/>
        </authorList>
    </citation>
    <scope>NUCLEOTIDE SEQUENCE</scope>
</reference>
<dbReference type="InterPro" id="IPR035979">
    <property type="entry name" value="RBD_domain_sf"/>
</dbReference>
<accession>A0A8S2NJB7</accession>